<evidence type="ECO:0000259" key="7">
    <source>
        <dbReference type="Pfam" id="PF04542"/>
    </source>
</evidence>
<dbReference type="Gene3D" id="1.10.10.10">
    <property type="entry name" value="Winged helix-like DNA-binding domain superfamily/Winged helix DNA-binding domain"/>
    <property type="match status" value="1"/>
</dbReference>
<feature type="domain" description="RNA polymerase sigma factor 70 region 4 type 2" evidence="8">
    <location>
        <begin position="121"/>
        <end position="167"/>
    </location>
</feature>
<keyword evidence="3 6" id="KW-0731">Sigma factor</keyword>
<protein>
    <recommendedName>
        <fullName evidence="6">RNA polymerase sigma factor</fullName>
    </recommendedName>
</protein>
<proteinExistence type="inferred from homology"/>
<evidence type="ECO:0000313" key="9">
    <source>
        <dbReference type="EMBL" id="NOJ24271.1"/>
    </source>
</evidence>
<dbReference type="PANTHER" id="PTHR43133:SF8">
    <property type="entry name" value="RNA POLYMERASE SIGMA FACTOR HI_1459-RELATED"/>
    <property type="match status" value="1"/>
</dbReference>
<sequence>MSVLTIHARNQAIEQLAREHDVKLRRFVMKHSYNKECVDDIVQSTYIEAIKNLHQFRGQSLLKTWFFGIAYNLVRNHNRSNYKETSYVTLDANLQLSFDGQRALDETLYSQFVLKQCPDKIAQMPIKMRKVFELIVVQGKNYEHTAEELEISVGTVRSRLFRARQWLRDKLGAEELMLT</sequence>
<evidence type="ECO:0000256" key="5">
    <source>
        <dbReference type="ARBA" id="ARBA00023163"/>
    </source>
</evidence>
<dbReference type="InterPro" id="IPR039425">
    <property type="entry name" value="RNA_pol_sigma-70-like"/>
</dbReference>
<feature type="domain" description="RNA polymerase sigma-70 region 2" evidence="7">
    <location>
        <begin position="17"/>
        <end position="81"/>
    </location>
</feature>
<evidence type="ECO:0000256" key="2">
    <source>
        <dbReference type="ARBA" id="ARBA00023015"/>
    </source>
</evidence>
<keyword evidence="4 6" id="KW-0238">DNA-binding</keyword>
<dbReference type="EMBL" id="VTXP01000008">
    <property type="protein sequence ID" value="NOJ24271.1"/>
    <property type="molecule type" value="Genomic_DNA"/>
</dbReference>
<evidence type="ECO:0000256" key="6">
    <source>
        <dbReference type="RuleBase" id="RU000716"/>
    </source>
</evidence>
<keyword evidence="2 6" id="KW-0805">Transcription regulation</keyword>
<evidence type="ECO:0000256" key="1">
    <source>
        <dbReference type="ARBA" id="ARBA00010641"/>
    </source>
</evidence>
<dbReference type="InterPro" id="IPR007627">
    <property type="entry name" value="RNA_pol_sigma70_r2"/>
</dbReference>
<dbReference type="Proteomes" id="UP000576645">
    <property type="component" value="Unassembled WGS sequence"/>
</dbReference>
<dbReference type="NCBIfam" id="TIGR02937">
    <property type="entry name" value="sigma70-ECF"/>
    <property type="match status" value="1"/>
</dbReference>
<reference evidence="9 10" key="1">
    <citation type="submission" date="2019-09" db="EMBL/GenBank/DDBJ databases">
        <title>Draft genome sequencing and comparative genomics of hatchery-associated Vibrios.</title>
        <authorList>
            <person name="Kehlet-Delgado H."/>
            <person name="Mueller R.S."/>
        </authorList>
    </citation>
    <scope>NUCLEOTIDE SEQUENCE [LARGE SCALE GENOMIC DNA]</scope>
    <source>
        <strain evidence="9 10">09-121-3</strain>
    </source>
</reference>
<keyword evidence="5 6" id="KW-0804">Transcription</keyword>
<name>A0AAP6ZLN5_9VIBR</name>
<dbReference type="GO" id="GO:0016987">
    <property type="term" value="F:sigma factor activity"/>
    <property type="evidence" value="ECO:0007669"/>
    <property type="project" value="UniProtKB-KW"/>
</dbReference>
<dbReference type="InterPro" id="IPR013324">
    <property type="entry name" value="RNA_pol_sigma_r3/r4-like"/>
</dbReference>
<evidence type="ECO:0000313" key="10">
    <source>
        <dbReference type="Proteomes" id="UP000576645"/>
    </source>
</evidence>
<accession>A0AAP6ZLN5</accession>
<evidence type="ECO:0000256" key="4">
    <source>
        <dbReference type="ARBA" id="ARBA00023125"/>
    </source>
</evidence>
<dbReference type="SUPFAM" id="SSF88946">
    <property type="entry name" value="Sigma2 domain of RNA polymerase sigma factors"/>
    <property type="match status" value="1"/>
</dbReference>
<organism evidence="9 10">
    <name type="scientific">Vibrio coralliilyticus</name>
    <dbReference type="NCBI Taxonomy" id="190893"/>
    <lineage>
        <taxon>Bacteria</taxon>
        <taxon>Pseudomonadati</taxon>
        <taxon>Pseudomonadota</taxon>
        <taxon>Gammaproteobacteria</taxon>
        <taxon>Vibrionales</taxon>
        <taxon>Vibrionaceae</taxon>
        <taxon>Vibrio</taxon>
    </lineage>
</organism>
<dbReference type="InterPro" id="IPR014284">
    <property type="entry name" value="RNA_pol_sigma-70_dom"/>
</dbReference>
<evidence type="ECO:0000259" key="8">
    <source>
        <dbReference type="Pfam" id="PF08281"/>
    </source>
</evidence>
<dbReference type="InterPro" id="IPR000838">
    <property type="entry name" value="RNA_pol_sigma70_ECF_CS"/>
</dbReference>
<dbReference type="SUPFAM" id="SSF88659">
    <property type="entry name" value="Sigma3 and sigma4 domains of RNA polymerase sigma factors"/>
    <property type="match status" value="1"/>
</dbReference>
<dbReference type="InterPro" id="IPR036388">
    <property type="entry name" value="WH-like_DNA-bd_sf"/>
</dbReference>
<dbReference type="PANTHER" id="PTHR43133">
    <property type="entry name" value="RNA POLYMERASE ECF-TYPE SIGMA FACTO"/>
    <property type="match status" value="1"/>
</dbReference>
<dbReference type="Gene3D" id="1.10.1740.10">
    <property type="match status" value="1"/>
</dbReference>
<dbReference type="AlphaFoldDB" id="A0AAP6ZLN5"/>
<dbReference type="InterPro" id="IPR013249">
    <property type="entry name" value="RNA_pol_sigma70_r4_t2"/>
</dbReference>
<dbReference type="Pfam" id="PF04542">
    <property type="entry name" value="Sigma70_r2"/>
    <property type="match status" value="1"/>
</dbReference>
<evidence type="ECO:0000256" key="3">
    <source>
        <dbReference type="ARBA" id="ARBA00023082"/>
    </source>
</evidence>
<dbReference type="GO" id="GO:0003677">
    <property type="term" value="F:DNA binding"/>
    <property type="evidence" value="ECO:0007669"/>
    <property type="project" value="UniProtKB-KW"/>
</dbReference>
<dbReference type="GO" id="GO:0006352">
    <property type="term" value="P:DNA-templated transcription initiation"/>
    <property type="evidence" value="ECO:0007669"/>
    <property type="project" value="InterPro"/>
</dbReference>
<gene>
    <name evidence="9" type="ORF">F0238_16175</name>
</gene>
<comment type="caution">
    <text evidence="9">The sequence shown here is derived from an EMBL/GenBank/DDBJ whole genome shotgun (WGS) entry which is preliminary data.</text>
</comment>
<dbReference type="PROSITE" id="PS01063">
    <property type="entry name" value="SIGMA70_ECF"/>
    <property type="match status" value="1"/>
</dbReference>
<dbReference type="RefSeq" id="WP_050778593.1">
    <property type="nucleotide sequence ID" value="NZ_CP156658.1"/>
</dbReference>
<dbReference type="Pfam" id="PF08281">
    <property type="entry name" value="Sigma70_r4_2"/>
    <property type="match status" value="1"/>
</dbReference>
<dbReference type="InterPro" id="IPR013325">
    <property type="entry name" value="RNA_pol_sigma_r2"/>
</dbReference>
<dbReference type="CDD" id="cd06171">
    <property type="entry name" value="Sigma70_r4"/>
    <property type="match status" value="1"/>
</dbReference>
<comment type="similarity">
    <text evidence="1 6">Belongs to the sigma-70 factor family. ECF subfamily.</text>
</comment>